<evidence type="ECO:0000313" key="2">
    <source>
        <dbReference type="EMBL" id="GAA4287647.1"/>
    </source>
</evidence>
<comment type="caution">
    <text evidence="2">The sequence shown here is derived from an EMBL/GenBank/DDBJ whole genome shotgun (WGS) entry which is preliminary data.</text>
</comment>
<accession>A0ABP8EUX6</accession>
<keyword evidence="3" id="KW-1185">Reference proteome</keyword>
<name>A0ABP8EUX6_9MICO</name>
<reference evidence="3" key="1">
    <citation type="journal article" date="2019" name="Int. J. Syst. Evol. Microbiol.">
        <title>The Global Catalogue of Microorganisms (GCM) 10K type strain sequencing project: providing services to taxonomists for standard genome sequencing and annotation.</title>
        <authorList>
            <consortium name="The Broad Institute Genomics Platform"/>
            <consortium name="The Broad Institute Genome Sequencing Center for Infectious Disease"/>
            <person name="Wu L."/>
            <person name="Ma J."/>
        </authorList>
    </citation>
    <scope>NUCLEOTIDE SEQUENCE [LARGE SCALE GENOMIC DNA]</scope>
    <source>
        <strain evidence="3">JCM 17459</strain>
    </source>
</reference>
<feature type="region of interest" description="Disordered" evidence="1">
    <location>
        <begin position="51"/>
        <end position="73"/>
    </location>
</feature>
<proteinExistence type="predicted"/>
<dbReference type="Proteomes" id="UP001499841">
    <property type="component" value="Unassembled WGS sequence"/>
</dbReference>
<evidence type="ECO:0000256" key="1">
    <source>
        <dbReference type="SAM" id="MobiDB-lite"/>
    </source>
</evidence>
<gene>
    <name evidence="2" type="ORF">GCM10022262_20060</name>
</gene>
<evidence type="ECO:0000313" key="3">
    <source>
        <dbReference type="Proteomes" id="UP001499841"/>
    </source>
</evidence>
<dbReference type="RefSeq" id="WP_345040561.1">
    <property type="nucleotide sequence ID" value="NZ_BAABBA010000008.1"/>
</dbReference>
<protein>
    <submittedName>
        <fullName evidence="2">Uncharacterized protein</fullName>
    </submittedName>
</protein>
<sequence length="73" mass="7745">MLAHLVDDARTTRLSFVRGLLASGLVFDRLGARGVARERAQDPRRTLEAFRSVGAPRASGGAHGTGADSLERA</sequence>
<organism evidence="2 3">
    <name type="scientific">Georgenia daeguensis</name>
    <dbReference type="NCBI Taxonomy" id="908355"/>
    <lineage>
        <taxon>Bacteria</taxon>
        <taxon>Bacillati</taxon>
        <taxon>Actinomycetota</taxon>
        <taxon>Actinomycetes</taxon>
        <taxon>Micrococcales</taxon>
        <taxon>Bogoriellaceae</taxon>
        <taxon>Georgenia</taxon>
    </lineage>
</organism>
<dbReference type="EMBL" id="BAABBA010000008">
    <property type="protein sequence ID" value="GAA4287647.1"/>
    <property type="molecule type" value="Genomic_DNA"/>
</dbReference>